<accession>A0A8D5FUI5</accession>
<evidence type="ECO:0000313" key="3">
    <source>
        <dbReference type="Proteomes" id="UP000826725"/>
    </source>
</evidence>
<dbReference type="GO" id="GO:0005524">
    <property type="term" value="F:ATP binding"/>
    <property type="evidence" value="ECO:0007669"/>
    <property type="project" value="InterPro"/>
</dbReference>
<dbReference type="Pfam" id="PF22740">
    <property type="entry name" value="PapZ_C"/>
    <property type="match status" value="1"/>
</dbReference>
<dbReference type="AlphaFoldDB" id="A0A8D5FUI5"/>
<dbReference type="EMBL" id="AP024086">
    <property type="protein sequence ID" value="BCL61944.1"/>
    <property type="molecule type" value="Genomic_DNA"/>
</dbReference>
<dbReference type="Proteomes" id="UP000826725">
    <property type="component" value="Chromosome"/>
</dbReference>
<name>A0A8D5FUI5_9BACT</name>
<dbReference type="PANTHER" id="PTHR30448:SF0">
    <property type="entry name" value="RNASE ADAPTER PROTEIN RAPZ"/>
    <property type="match status" value="1"/>
</dbReference>
<feature type="domain" description="RapZ C-terminal" evidence="1">
    <location>
        <begin position="11"/>
        <end position="130"/>
    </location>
</feature>
<dbReference type="KEGG" id="dbk:DGMP_26370"/>
<keyword evidence="3" id="KW-1185">Reference proteome</keyword>
<dbReference type="PANTHER" id="PTHR30448">
    <property type="entry name" value="RNASE ADAPTER PROTEIN RAPZ"/>
    <property type="match status" value="1"/>
</dbReference>
<dbReference type="InterPro" id="IPR053931">
    <property type="entry name" value="RapZ_C"/>
</dbReference>
<gene>
    <name evidence="2" type="ORF">DGMP_26370</name>
</gene>
<evidence type="ECO:0000259" key="1">
    <source>
        <dbReference type="Pfam" id="PF22740"/>
    </source>
</evidence>
<protein>
    <recommendedName>
        <fullName evidence="1">RapZ C-terminal domain-containing protein</fullName>
    </recommendedName>
</protein>
<organism evidence="2 3">
    <name type="scientific">Desulfomarina profundi</name>
    <dbReference type="NCBI Taxonomy" id="2772557"/>
    <lineage>
        <taxon>Bacteria</taxon>
        <taxon>Pseudomonadati</taxon>
        <taxon>Thermodesulfobacteriota</taxon>
        <taxon>Desulfobulbia</taxon>
        <taxon>Desulfobulbales</taxon>
        <taxon>Desulfobulbaceae</taxon>
        <taxon>Desulfomarina</taxon>
    </lineage>
</organism>
<dbReference type="RefSeq" id="WP_228854350.1">
    <property type="nucleotide sequence ID" value="NZ_AP024086.1"/>
</dbReference>
<proteinExistence type="predicted"/>
<dbReference type="InterPro" id="IPR005337">
    <property type="entry name" value="RapZ-like"/>
</dbReference>
<sequence>MSSKVGTERLRVVLFSFGYKYGVPLDVNIILDVRFLPNPYWVKELRAGTGREKDVAGYVLESSEGEDFAHHLQPMIRFLVGQYQKSGRKSLRIAFGCTGGRHRSVAIAESMAVFLADFSVEWVVFHRDIDRDRG</sequence>
<reference evidence="2" key="1">
    <citation type="submission" date="2020-09" db="EMBL/GenBank/DDBJ databases">
        <title>Desulfogranum mesoprofundum gen. nov., sp. nov., a novel mesophilic, sulfate-reducing chemolithoautotroph isolated from a deep-sea hydrothermal vent chimney in the Suiyo Seamount.</title>
        <authorList>
            <person name="Hashimoto Y."/>
            <person name="Nakagawa S."/>
        </authorList>
    </citation>
    <scope>NUCLEOTIDE SEQUENCE</scope>
    <source>
        <strain evidence="2">KT2</strain>
    </source>
</reference>
<evidence type="ECO:0000313" key="2">
    <source>
        <dbReference type="EMBL" id="BCL61944.1"/>
    </source>
</evidence>